<dbReference type="STRING" id="1093900.A0A507BG25"/>
<evidence type="ECO:0000256" key="1">
    <source>
        <dbReference type="ARBA" id="ARBA00001971"/>
    </source>
</evidence>
<dbReference type="Pfam" id="PF00067">
    <property type="entry name" value="p450"/>
    <property type="match status" value="1"/>
</dbReference>
<accession>A0A507BG25</accession>
<keyword evidence="10" id="KW-1185">Reference proteome</keyword>
<dbReference type="InterPro" id="IPR050121">
    <property type="entry name" value="Cytochrome_P450_monoxygenase"/>
</dbReference>
<evidence type="ECO:0000313" key="10">
    <source>
        <dbReference type="Proteomes" id="UP000319257"/>
    </source>
</evidence>
<dbReference type="OrthoDB" id="1470350at2759"/>
<dbReference type="CDD" id="cd11059">
    <property type="entry name" value="CYP_fungal"/>
    <property type="match status" value="1"/>
</dbReference>
<dbReference type="PRINTS" id="PR00385">
    <property type="entry name" value="P450"/>
</dbReference>
<dbReference type="AlphaFoldDB" id="A0A507BG25"/>
<keyword evidence="5 6" id="KW-0408">Iron</keyword>
<dbReference type="GO" id="GO:0020037">
    <property type="term" value="F:heme binding"/>
    <property type="evidence" value="ECO:0007669"/>
    <property type="project" value="InterPro"/>
</dbReference>
<dbReference type="InterPro" id="IPR002401">
    <property type="entry name" value="Cyt_P450_E_grp-I"/>
</dbReference>
<keyword evidence="8" id="KW-0812">Transmembrane</keyword>
<dbReference type="PRINTS" id="PR00463">
    <property type="entry name" value="EP450I"/>
</dbReference>
<reference evidence="9 10" key="1">
    <citation type="submission" date="2019-06" db="EMBL/GenBank/DDBJ databases">
        <title>Draft genome sequence of the filamentous fungus Phialemoniopsis curvata isolated from diesel fuel.</title>
        <authorList>
            <person name="Varaljay V.A."/>
            <person name="Lyon W.J."/>
            <person name="Crouch A.L."/>
            <person name="Drake C.E."/>
            <person name="Hollomon J.M."/>
            <person name="Nadeau L.J."/>
            <person name="Nunn H.S."/>
            <person name="Stevenson B.S."/>
            <person name="Bojanowski C.L."/>
            <person name="Crookes-Goodson W.J."/>
        </authorList>
    </citation>
    <scope>NUCLEOTIDE SEQUENCE [LARGE SCALE GENOMIC DNA]</scope>
    <source>
        <strain evidence="9 10">D216</strain>
    </source>
</reference>
<dbReference type="InterPro" id="IPR036396">
    <property type="entry name" value="Cyt_P450_sf"/>
</dbReference>
<evidence type="ECO:0000256" key="6">
    <source>
        <dbReference type="PIRSR" id="PIRSR602401-1"/>
    </source>
</evidence>
<protein>
    <recommendedName>
        <fullName evidence="11">Cytochrome P450</fullName>
    </recommendedName>
</protein>
<evidence type="ECO:0000313" key="9">
    <source>
        <dbReference type="EMBL" id="TPX15500.1"/>
    </source>
</evidence>
<dbReference type="PANTHER" id="PTHR24305">
    <property type="entry name" value="CYTOCHROME P450"/>
    <property type="match status" value="1"/>
</dbReference>
<dbReference type="PANTHER" id="PTHR24305:SF166">
    <property type="entry name" value="CYTOCHROME P450 12A4, MITOCHONDRIAL-RELATED"/>
    <property type="match status" value="1"/>
</dbReference>
<dbReference type="GO" id="GO:0005506">
    <property type="term" value="F:iron ion binding"/>
    <property type="evidence" value="ECO:0007669"/>
    <property type="project" value="InterPro"/>
</dbReference>
<feature type="transmembrane region" description="Helical" evidence="8">
    <location>
        <begin position="12"/>
        <end position="34"/>
    </location>
</feature>
<gene>
    <name evidence="9" type="ORF">E0L32_004480</name>
</gene>
<evidence type="ECO:0000256" key="5">
    <source>
        <dbReference type="ARBA" id="ARBA00023004"/>
    </source>
</evidence>
<dbReference type="SUPFAM" id="SSF48264">
    <property type="entry name" value="Cytochrome P450"/>
    <property type="match status" value="1"/>
</dbReference>
<organism evidence="9 10">
    <name type="scientific">Thyridium curvatum</name>
    <dbReference type="NCBI Taxonomy" id="1093900"/>
    <lineage>
        <taxon>Eukaryota</taxon>
        <taxon>Fungi</taxon>
        <taxon>Dikarya</taxon>
        <taxon>Ascomycota</taxon>
        <taxon>Pezizomycotina</taxon>
        <taxon>Sordariomycetes</taxon>
        <taxon>Sordariomycetidae</taxon>
        <taxon>Thyridiales</taxon>
        <taxon>Thyridiaceae</taxon>
        <taxon>Thyridium</taxon>
    </lineage>
</organism>
<dbReference type="GeneID" id="41971927"/>
<sequence length="521" mass="58992">MALKDALQALPIPLVAGIFLFAYGVYHFVIYPAWLSHLAQIPNAHWSVPFSRFWILRERFLNRENRTLLATHRRVGPIVRIGPAELSIDGLDSVRTVYPGGFEKPGWYAVFDNYGVPCMFSTKNSREHSLRKRMISNVYSKSYLHASEPSRAQSRIILFDRLLPILRESAAPYLAPHGIDVHSLFLGATMDFIAAYLWGMRNSTNFIQNKGYREHWLELYKARVENGFFIQELPLLTGVCRMFGLRLYPATVEWATKELENWNHELCRATLESEVMADVGKTPPEDEPVVLKAVLSGIDKEEKTRGRDSPIFSTTIQKRDLAVESELFDHVLAGQETAGVALTYAAWRLSQNPDLQRELQRELRSLRPGLEMRGVGVGAGELPDPKDLDALPLLHAVLMETLRLHAPLPGAQPRQTSSFCQIGGYAVPPGVRVAAMAHTLHRDRTVFPEPERFVPERWLDGEKDREGLRERHRQFWAFSSGGRMCIGSNFAINEMKLVLAAIYSNFTTYVVDDSGMEQTDG</sequence>
<dbReference type="EMBL" id="SKBQ01000021">
    <property type="protein sequence ID" value="TPX15500.1"/>
    <property type="molecule type" value="Genomic_DNA"/>
</dbReference>
<comment type="similarity">
    <text evidence="2 7">Belongs to the cytochrome P450 family.</text>
</comment>
<feature type="binding site" description="axial binding residue" evidence="6">
    <location>
        <position position="485"/>
    </location>
    <ligand>
        <name>heme</name>
        <dbReference type="ChEBI" id="CHEBI:30413"/>
    </ligand>
    <ligandPart>
        <name>Fe</name>
        <dbReference type="ChEBI" id="CHEBI:18248"/>
    </ligandPart>
</feature>
<evidence type="ECO:0000256" key="3">
    <source>
        <dbReference type="ARBA" id="ARBA00022617"/>
    </source>
</evidence>
<dbReference type="PROSITE" id="PS00086">
    <property type="entry name" value="CYTOCHROME_P450"/>
    <property type="match status" value="1"/>
</dbReference>
<keyword evidence="4 6" id="KW-0479">Metal-binding</keyword>
<dbReference type="InterPro" id="IPR017972">
    <property type="entry name" value="Cyt_P450_CS"/>
</dbReference>
<evidence type="ECO:0008006" key="11">
    <source>
        <dbReference type="Google" id="ProtNLM"/>
    </source>
</evidence>
<keyword evidence="7" id="KW-0560">Oxidoreductase</keyword>
<evidence type="ECO:0000256" key="4">
    <source>
        <dbReference type="ARBA" id="ARBA00022723"/>
    </source>
</evidence>
<name>A0A507BG25_9PEZI</name>
<keyword evidence="7" id="KW-0503">Monooxygenase</keyword>
<keyword evidence="3 6" id="KW-0349">Heme</keyword>
<dbReference type="RefSeq" id="XP_030997211.1">
    <property type="nucleotide sequence ID" value="XM_031138895.1"/>
</dbReference>
<comment type="caution">
    <text evidence="9">The sequence shown here is derived from an EMBL/GenBank/DDBJ whole genome shotgun (WGS) entry which is preliminary data.</text>
</comment>
<dbReference type="GO" id="GO:0016705">
    <property type="term" value="F:oxidoreductase activity, acting on paired donors, with incorporation or reduction of molecular oxygen"/>
    <property type="evidence" value="ECO:0007669"/>
    <property type="project" value="InterPro"/>
</dbReference>
<dbReference type="InterPro" id="IPR001128">
    <property type="entry name" value="Cyt_P450"/>
</dbReference>
<dbReference type="Proteomes" id="UP000319257">
    <property type="component" value="Unassembled WGS sequence"/>
</dbReference>
<dbReference type="GO" id="GO:0004497">
    <property type="term" value="F:monooxygenase activity"/>
    <property type="evidence" value="ECO:0007669"/>
    <property type="project" value="UniProtKB-KW"/>
</dbReference>
<evidence type="ECO:0000256" key="2">
    <source>
        <dbReference type="ARBA" id="ARBA00010617"/>
    </source>
</evidence>
<keyword evidence="8" id="KW-1133">Transmembrane helix</keyword>
<proteinExistence type="inferred from homology"/>
<keyword evidence="8" id="KW-0472">Membrane</keyword>
<dbReference type="Gene3D" id="1.10.630.10">
    <property type="entry name" value="Cytochrome P450"/>
    <property type="match status" value="1"/>
</dbReference>
<comment type="cofactor">
    <cofactor evidence="1 6">
        <name>heme</name>
        <dbReference type="ChEBI" id="CHEBI:30413"/>
    </cofactor>
</comment>
<dbReference type="InParanoid" id="A0A507BG25"/>
<evidence type="ECO:0000256" key="7">
    <source>
        <dbReference type="RuleBase" id="RU000461"/>
    </source>
</evidence>
<evidence type="ECO:0000256" key="8">
    <source>
        <dbReference type="SAM" id="Phobius"/>
    </source>
</evidence>